<dbReference type="EMBL" id="FOWC01000003">
    <property type="protein sequence ID" value="SFO81374.1"/>
    <property type="molecule type" value="Genomic_DNA"/>
</dbReference>
<sequence>MMALRSSLDCSCTVAKMNHPAQTRMVQRTNPRSRGENVSRTAMP</sequence>
<protein>
    <submittedName>
        <fullName evidence="2">Uncharacterized protein</fullName>
    </submittedName>
</protein>
<dbReference type="Proteomes" id="UP000199137">
    <property type="component" value="Unassembled WGS sequence"/>
</dbReference>
<name>A0A1I5K8G9_9PSEU</name>
<reference evidence="3" key="1">
    <citation type="submission" date="2016-10" db="EMBL/GenBank/DDBJ databases">
        <authorList>
            <person name="Varghese N."/>
            <person name="Submissions S."/>
        </authorList>
    </citation>
    <scope>NUCLEOTIDE SEQUENCE [LARGE SCALE GENOMIC DNA]</scope>
    <source>
        <strain evidence="3">DSM 44637</strain>
    </source>
</reference>
<evidence type="ECO:0000313" key="3">
    <source>
        <dbReference type="Proteomes" id="UP000199137"/>
    </source>
</evidence>
<accession>A0A1I5K8G9</accession>
<feature type="region of interest" description="Disordered" evidence="1">
    <location>
        <begin position="21"/>
        <end position="44"/>
    </location>
</feature>
<organism evidence="2 3">
    <name type="scientific">Amycolatopsis rubida</name>
    <dbReference type="NCBI Taxonomy" id="112413"/>
    <lineage>
        <taxon>Bacteria</taxon>
        <taxon>Bacillati</taxon>
        <taxon>Actinomycetota</taxon>
        <taxon>Actinomycetes</taxon>
        <taxon>Pseudonocardiales</taxon>
        <taxon>Pseudonocardiaceae</taxon>
        <taxon>Amycolatopsis</taxon>
    </lineage>
</organism>
<dbReference type="AlphaFoldDB" id="A0A1I5K8G9"/>
<gene>
    <name evidence="2" type="ORF">SAMN05421854_10383</name>
</gene>
<evidence type="ECO:0000313" key="2">
    <source>
        <dbReference type="EMBL" id="SFO81374.1"/>
    </source>
</evidence>
<evidence type="ECO:0000256" key="1">
    <source>
        <dbReference type="SAM" id="MobiDB-lite"/>
    </source>
</evidence>
<proteinExistence type="predicted"/>